<dbReference type="AlphaFoldDB" id="A0A0P4WQH2"/>
<dbReference type="InterPro" id="IPR039717">
    <property type="entry name" value="Hgh1"/>
</dbReference>
<dbReference type="InterPro" id="IPR007205">
    <property type="entry name" value="Protein_HGH1_N"/>
</dbReference>
<name>A0A0P4WQH2_SCYOL</name>
<evidence type="ECO:0000259" key="3">
    <source>
        <dbReference type="Pfam" id="PF04063"/>
    </source>
</evidence>
<proteinExistence type="inferred from homology"/>
<dbReference type="Pfam" id="PF04063">
    <property type="entry name" value="DUF383"/>
    <property type="match status" value="1"/>
</dbReference>
<dbReference type="EMBL" id="GDRN01070847">
    <property type="protein sequence ID" value="JAI63802.1"/>
    <property type="molecule type" value="Transcribed_RNA"/>
</dbReference>
<dbReference type="PANTHER" id="PTHR13387">
    <property type="entry name" value="PROTEIN HGH1 HOMOLOG"/>
    <property type="match status" value="1"/>
</dbReference>
<sequence>MSVSSDTLNSLVKFLSSEARSDVKSLACNSVAQLTGSPEGLQLLSTRPDVLKAVIQLVHDPDTSTVLNAMKILVNLSAEEAGAKALLALTEPHVVDEMIKCIKNKDYPHADLACGVLANLSKPRALCQKVLHQMNLGGNRLEELTQIFCQMDYNRKGANLHLLASMITNISQLEKGRKLIMDKNGFVLNRLLPFVTCEESRDRRYGAVATLHNCCFDKASHEWLLGEEVEVAGRLLLPLAGPDTFTLEENDKLPLDLQYLPNDKTRESEPAIRQLLLEALMQLCVTRHGRESLREQNAYLILREHHKWETDCHCQMLNEDVVNLLIRTEDEIGADDLSSVEVPDDLAKKFTAQDEQYLAGGST</sequence>
<protein>
    <recommendedName>
        <fullName evidence="2">Protein HGH1 homolog</fullName>
    </recommendedName>
</protein>
<evidence type="ECO:0000256" key="2">
    <source>
        <dbReference type="ARBA" id="ARBA00014076"/>
    </source>
</evidence>
<evidence type="ECO:0000259" key="4">
    <source>
        <dbReference type="Pfam" id="PF04064"/>
    </source>
</evidence>
<comment type="similarity">
    <text evidence="1">Belongs to the HGH1 family.</text>
</comment>
<feature type="domain" description="Protein HGH1 N-terminal" evidence="3">
    <location>
        <begin position="102"/>
        <end position="274"/>
    </location>
</feature>
<dbReference type="PANTHER" id="PTHR13387:SF9">
    <property type="entry name" value="PROTEIN HGH1 HOMOLOG"/>
    <property type="match status" value="1"/>
</dbReference>
<evidence type="ECO:0000256" key="1">
    <source>
        <dbReference type="ARBA" id="ARBA00006712"/>
    </source>
</evidence>
<dbReference type="Gene3D" id="1.25.10.10">
    <property type="entry name" value="Leucine-rich Repeat Variant"/>
    <property type="match status" value="1"/>
</dbReference>
<feature type="domain" description="Protein HGH1 C-terminal" evidence="4">
    <location>
        <begin position="279"/>
        <end position="332"/>
    </location>
</feature>
<reference evidence="5" key="1">
    <citation type="submission" date="2015-09" db="EMBL/GenBank/DDBJ databases">
        <title>Scylla olivacea transcriptome.</title>
        <authorList>
            <person name="Ikhwanuddin M."/>
        </authorList>
    </citation>
    <scope>NUCLEOTIDE SEQUENCE</scope>
</reference>
<dbReference type="InterPro" id="IPR011989">
    <property type="entry name" value="ARM-like"/>
</dbReference>
<dbReference type="Pfam" id="PF04064">
    <property type="entry name" value="DUF384"/>
    <property type="match status" value="1"/>
</dbReference>
<dbReference type="SUPFAM" id="SSF48371">
    <property type="entry name" value="ARM repeat"/>
    <property type="match status" value="1"/>
</dbReference>
<dbReference type="InterPro" id="IPR016024">
    <property type="entry name" value="ARM-type_fold"/>
</dbReference>
<dbReference type="InterPro" id="IPR007206">
    <property type="entry name" value="Protein_HGH1_C"/>
</dbReference>
<dbReference type="EMBL" id="GDRN01070846">
    <property type="protein sequence ID" value="JAI63803.1"/>
    <property type="molecule type" value="Transcribed_RNA"/>
</dbReference>
<evidence type="ECO:0000313" key="5">
    <source>
        <dbReference type="EMBL" id="JAI63803.1"/>
    </source>
</evidence>
<accession>A0A0P4WQH2</accession>
<organism evidence="5">
    <name type="scientific">Scylla olivacea</name>
    <name type="common">Orange mud crab</name>
    <name type="synonym">Cancer olivacea</name>
    <dbReference type="NCBI Taxonomy" id="85551"/>
    <lineage>
        <taxon>Eukaryota</taxon>
        <taxon>Metazoa</taxon>
        <taxon>Ecdysozoa</taxon>
        <taxon>Arthropoda</taxon>
        <taxon>Crustacea</taxon>
        <taxon>Multicrustacea</taxon>
        <taxon>Malacostraca</taxon>
        <taxon>Eumalacostraca</taxon>
        <taxon>Eucarida</taxon>
        <taxon>Decapoda</taxon>
        <taxon>Pleocyemata</taxon>
        <taxon>Brachyura</taxon>
        <taxon>Eubrachyura</taxon>
        <taxon>Portunoidea</taxon>
        <taxon>Portunidae</taxon>
        <taxon>Portuninae</taxon>
        <taxon>Scylla</taxon>
    </lineage>
</organism>